<dbReference type="PANTHER" id="PTHR31973">
    <property type="entry name" value="POLYPROTEIN, PUTATIVE-RELATED"/>
    <property type="match status" value="1"/>
</dbReference>
<accession>A0A9D4WBK7</accession>
<organism evidence="1 2">
    <name type="scientific">Pisum sativum</name>
    <name type="common">Garden pea</name>
    <name type="synonym">Lathyrus oleraceus</name>
    <dbReference type="NCBI Taxonomy" id="3888"/>
    <lineage>
        <taxon>Eukaryota</taxon>
        <taxon>Viridiplantae</taxon>
        <taxon>Streptophyta</taxon>
        <taxon>Embryophyta</taxon>
        <taxon>Tracheophyta</taxon>
        <taxon>Spermatophyta</taxon>
        <taxon>Magnoliopsida</taxon>
        <taxon>eudicotyledons</taxon>
        <taxon>Gunneridae</taxon>
        <taxon>Pentapetalae</taxon>
        <taxon>rosids</taxon>
        <taxon>fabids</taxon>
        <taxon>Fabales</taxon>
        <taxon>Fabaceae</taxon>
        <taxon>Papilionoideae</taxon>
        <taxon>50 kb inversion clade</taxon>
        <taxon>NPAAA clade</taxon>
        <taxon>Hologalegina</taxon>
        <taxon>IRL clade</taxon>
        <taxon>Fabeae</taxon>
        <taxon>Lathyrus</taxon>
    </lineage>
</organism>
<evidence type="ECO:0000313" key="2">
    <source>
        <dbReference type="Proteomes" id="UP001058974"/>
    </source>
</evidence>
<protein>
    <submittedName>
        <fullName evidence="1">Uncharacterized protein</fullName>
    </submittedName>
</protein>
<sequence length="335" mass="39030">MWIKILDIDENFFQIMNNDDAYDFAAYACATQVDVEMFVEHDVTDIEVTVKSLRCVNEMVELDGCNDEGFEGFNDNEDERTTAIVDGFDGIDVSLPINEDVFDDDNGSKFDKFRKEQLKKNFKFKWVSHKHAYVINTIIDNHTCARVLDNRSANSRWMAKPVVKKMQTYETVRIYDIIQDMRQNYSVGIIVARAWKENLIAKKIIEGDADKQYANLWRYDVELQRVNVGNTMKIDVDGPNSSIQPRHVVVALAYMQQNSEMFVDECYSRKKYVFCYGFAMSPINGYEMWHEVQSEELLPPLYKKGPGRPKKLRIREYGEDGARRRLSGVSYRCTR</sequence>
<dbReference type="Proteomes" id="UP001058974">
    <property type="component" value="Chromosome 6"/>
</dbReference>
<gene>
    <name evidence="1" type="ORF">KIW84_064935</name>
</gene>
<comment type="caution">
    <text evidence="1">The sequence shown here is derived from an EMBL/GenBank/DDBJ whole genome shotgun (WGS) entry which is preliminary data.</text>
</comment>
<dbReference type="Gramene" id="Psat06G0493500-T1">
    <property type="protein sequence ID" value="KAI5399794.1"/>
    <property type="gene ID" value="KIW84_064935"/>
</dbReference>
<dbReference type="EMBL" id="JAMSHJ010000006">
    <property type="protein sequence ID" value="KAI5399794.1"/>
    <property type="molecule type" value="Genomic_DNA"/>
</dbReference>
<name>A0A9D4WBK7_PEA</name>
<reference evidence="1 2" key="1">
    <citation type="journal article" date="2022" name="Nat. Genet.">
        <title>Improved pea reference genome and pan-genome highlight genomic features and evolutionary characteristics.</title>
        <authorList>
            <person name="Yang T."/>
            <person name="Liu R."/>
            <person name="Luo Y."/>
            <person name="Hu S."/>
            <person name="Wang D."/>
            <person name="Wang C."/>
            <person name="Pandey M.K."/>
            <person name="Ge S."/>
            <person name="Xu Q."/>
            <person name="Li N."/>
            <person name="Li G."/>
            <person name="Huang Y."/>
            <person name="Saxena R.K."/>
            <person name="Ji Y."/>
            <person name="Li M."/>
            <person name="Yan X."/>
            <person name="He Y."/>
            <person name="Liu Y."/>
            <person name="Wang X."/>
            <person name="Xiang C."/>
            <person name="Varshney R.K."/>
            <person name="Ding H."/>
            <person name="Gao S."/>
            <person name="Zong X."/>
        </authorList>
    </citation>
    <scope>NUCLEOTIDE SEQUENCE [LARGE SCALE GENOMIC DNA]</scope>
    <source>
        <strain evidence="1 2">cv. Zhongwan 6</strain>
    </source>
</reference>
<evidence type="ECO:0000313" key="1">
    <source>
        <dbReference type="EMBL" id="KAI5399794.1"/>
    </source>
</evidence>
<dbReference type="PANTHER" id="PTHR31973:SF187">
    <property type="entry name" value="MUTATOR TRANSPOSASE MUDRA PROTEIN"/>
    <property type="match status" value="1"/>
</dbReference>
<keyword evidence="2" id="KW-1185">Reference proteome</keyword>
<dbReference type="AlphaFoldDB" id="A0A9D4WBK7"/>
<proteinExistence type="predicted"/>